<evidence type="ECO:0000313" key="4">
    <source>
        <dbReference type="EMBL" id="RZS41046.1"/>
    </source>
</evidence>
<comment type="subcellular location">
    <subcellularLocation>
        <location evidence="1">Periplasm</location>
    </subcellularLocation>
</comment>
<gene>
    <name evidence="4" type="ORF">EV193_103364</name>
</gene>
<dbReference type="Pfam" id="PF13379">
    <property type="entry name" value="NMT1_2"/>
    <property type="match status" value="1"/>
</dbReference>
<dbReference type="AlphaFoldDB" id="A0A4Q7KWS3"/>
<evidence type="ECO:0000256" key="2">
    <source>
        <dbReference type="ARBA" id="ARBA00010742"/>
    </source>
</evidence>
<comment type="similarity">
    <text evidence="2">Belongs to the bacterial solute-binding protein SsuA/TauA family.</text>
</comment>
<name>A0A4Q7KWS3_9PSEU</name>
<dbReference type="RefSeq" id="WP_130344012.1">
    <property type="nucleotide sequence ID" value="NZ_SGWQ01000003.1"/>
</dbReference>
<evidence type="ECO:0000256" key="3">
    <source>
        <dbReference type="ARBA" id="ARBA00022729"/>
    </source>
</evidence>
<evidence type="ECO:0000313" key="5">
    <source>
        <dbReference type="Proteomes" id="UP000294257"/>
    </source>
</evidence>
<organism evidence="4 5">
    <name type="scientific">Herbihabitans rhizosphaerae</name>
    <dbReference type="NCBI Taxonomy" id="1872711"/>
    <lineage>
        <taxon>Bacteria</taxon>
        <taxon>Bacillati</taxon>
        <taxon>Actinomycetota</taxon>
        <taxon>Actinomycetes</taxon>
        <taxon>Pseudonocardiales</taxon>
        <taxon>Pseudonocardiaceae</taxon>
        <taxon>Herbihabitans</taxon>
    </lineage>
</organism>
<keyword evidence="3" id="KW-0732">Signal</keyword>
<dbReference type="Gene3D" id="3.40.190.10">
    <property type="entry name" value="Periplasmic binding protein-like II"/>
    <property type="match status" value="2"/>
</dbReference>
<dbReference type="Proteomes" id="UP000294257">
    <property type="component" value="Unassembled WGS sequence"/>
</dbReference>
<keyword evidence="5" id="KW-1185">Reference proteome</keyword>
<comment type="caution">
    <text evidence="4">The sequence shown here is derived from an EMBL/GenBank/DDBJ whole genome shotgun (WGS) entry which is preliminary data.</text>
</comment>
<sequence>MIALTLVAALTSCGLLGDDTDDGNSSSGQVEKTKIKAAMLPVVDVAPFYYAIEKGYFKAEGLEVEPVEAKSGKEAIDSLINGSVDVAFASYPAPMLAQSKNAAKFTIVADGLTAKTGHIVVVAPPNSPMKKPQDAPGRKIAITAKNTFSDLAPKSVFKTLGVDYGKIQWVEMGFPEMIPAMERGDVDGAVLVEPWVTLAQKRIGAVPVVDGATGATAEMPMSGYVALAGEGKLGSTSPKTIAAFNRAMVKAQTEATDRTKMEPMFVKYAKVDQQTAPLVTLSIYPTSLQAARIQRVANLMSEFGVITGTLDVNQMLPKT</sequence>
<dbReference type="EMBL" id="SGWQ01000003">
    <property type="protein sequence ID" value="RZS41046.1"/>
    <property type="molecule type" value="Genomic_DNA"/>
</dbReference>
<proteinExistence type="inferred from homology"/>
<dbReference type="GO" id="GO:0042597">
    <property type="term" value="C:periplasmic space"/>
    <property type="evidence" value="ECO:0007669"/>
    <property type="project" value="UniProtKB-SubCell"/>
</dbReference>
<dbReference type="OrthoDB" id="9815602at2"/>
<reference evidence="4 5" key="1">
    <citation type="submission" date="2019-02" db="EMBL/GenBank/DDBJ databases">
        <title>Genomic Encyclopedia of Type Strains, Phase IV (KMG-IV): sequencing the most valuable type-strain genomes for metagenomic binning, comparative biology and taxonomic classification.</title>
        <authorList>
            <person name="Goeker M."/>
        </authorList>
    </citation>
    <scope>NUCLEOTIDE SEQUENCE [LARGE SCALE GENOMIC DNA]</scope>
    <source>
        <strain evidence="4 5">DSM 101727</strain>
    </source>
</reference>
<dbReference type="PANTHER" id="PTHR30024:SF47">
    <property type="entry name" value="TAURINE-BINDING PERIPLASMIC PROTEIN"/>
    <property type="match status" value="1"/>
</dbReference>
<evidence type="ECO:0000256" key="1">
    <source>
        <dbReference type="ARBA" id="ARBA00004418"/>
    </source>
</evidence>
<protein>
    <submittedName>
        <fullName evidence="4">NitT/TauT family transport system substrate-binding protein</fullName>
    </submittedName>
</protein>
<dbReference type="SUPFAM" id="SSF53850">
    <property type="entry name" value="Periplasmic binding protein-like II"/>
    <property type="match status" value="1"/>
</dbReference>
<dbReference type="PANTHER" id="PTHR30024">
    <property type="entry name" value="ALIPHATIC SULFONATES-BINDING PROTEIN-RELATED"/>
    <property type="match status" value="1"/>
</dbReference>
<accession>A0A4Q7KWS3</accession>